<dbReference type="EMBL" id="OZ034816">
    <property type="protein sequence ID" value="CAL1377004.1"/>
    <property type="molecule type" value="Genomic_DNA"/>
</dbReference>
<dbReference type="GO" id="GO:0071011">
    <property type="term" value="C:precatalytic spliceosome"/>
    <property type="evidence" value="ECO:0007669"/>
    <property type="project" value="TreeGrafter"/>
</dbReference>
<dbReference type="Gene3D" id="2.130.10.10">
    <property type="entry name" value="YVTN repeat-like/Quinoprotein amine dehydrogenase"/>
    <property type="match status" value="1"/>
</dbReference>
<dbReference type="PANTHER" id="PTHR19923">
    <property type="entry name" value="WD40 REPEAT PROTEINPRL1/PRL2-RELATED"/>
    <property type="match status" value="1"/>
</dbReference>
<dbReference type="InterPro" id="IPR036322">
    <property type="entry name" value="WD40_repeat_dom_sf"/>
</dbReference>
<organism evidence="4 5">
    <name type="scientific">Linum trigynum</name>
    <dbReference type="NCBI Taxonomy" id="586398"/>
    <lineage>
        <taxon>Eukaryota</taxon>
        <taxon>Viridiplantae</taxon>
        <taxon>Streptophyta</taxon>
        <taxon>Embryophyta</taxon>
        <taxon>Tracheophyta</taxon>
        <taxon>Spermatophyta</taxon>
        <taxon>Magnoliopsida</taxon>
        <taxon>eudicotyledons</taxon>
        <taxon>Gunneridae</taxon>
        <taxon>Pentapetalae</taxon>
        <taxon>rosids</taxon>
        <taxon>fabids</taxon>
        <taxon>Malpighiales</taxon>
        <taxon>Linaceae</taxon>
        <taxon>Linum</taxon>
    </lineage>
</organism>
<dbReference type="Proteomes" id="UP001497516">
    <property type="component" value="Chromosome 3"/>
</dbReference>
<keyword evidence="2" id="KW-0853">WD repeat</keyword>
<evidence type="ECO:0000313" key="4">
    <source>
        <dbReference type="EMBL" id="CAL1377004.1"/>
    </source>
</evidence>
<dbReference type="InterPro" id="IPR015943">
    <property type="entry name" value="WD40/YVTN_repeat-like_dom_sf"/>
</dbReference>
<dbReference type="SMART" id="SM00320">
    <property type="entry name" value="WD40"/>
    <property type="match status" value="2"/>
</dbReference>
<evidence type="ECO:0000256" key="1">
    <source>
        <dbReference type="ARBA" id="ARBA00025726"/>
    </source>
</evidence>
<gene>
    <name evidence="4" type="ORF">LTRI10_LOCUS18690</name>
</gene>
<comment type="similarity">
    <text evidence="1">Belongs to the WD repeat PRL1/PRL2 family.</text>
</comment>
<dbReference type="PROSITE" id="PS50082">
    <property type="entry name" value="WD_REPEATS_2"/>
    <property type="match status" value="2"/>
</dbReference>
<dbReference type="GO" id="GO:0000974">
    <property type="term" value="C:Prp19 complex"/>
    <property type="evidence" value="ECO:0007669"/>
    <property type="project" value="TreeGrafter"/>
</dbReference>
<evidence type="ECO:0000256" key="3">
    <source>
        <dbReference type="SAM" id="MobiDB-lite"/>
    </source>
</evidence>
<evidence type="ECO:0000313" key="5">
    <source>
        <dbReference type="Proteomes" id="UP001497516"/>
    </source>
</evidence>
<reference evidence="4 5" key="1">
    <citation type="submission" date="2024-04" db="EMBL/GenBank/DDBJ databases">
        <authorList>
            <person name="Fracassetti M."/>
        </authorList>
    </citation>
    <scope>NUCLEOTIDE SEQUENCE [LARGE SCALE GENOMIC DNA]</scope>
</reference>
<dbReference type="PANTHER" id="PTHR19923:SF0">
    <property type="entry name" value="PLEIOTROPIC REGULATOR 1"/>
    <property type="match status" value="1"/>
</dbReference>
<dbReference type="SUPFAM" id="SSF50978">
    <property type="entry name" value="WD40 repeat-like"/>
    <property type="match status" value="1"/>
</dbReference>
<feature type="region of interest" description="Disordered" evidence="3">
    <location>
        <begin position="1"/>
        <end position="21"/>
    </location>
</feature>
<feature type="compositionally biased region" description="Basic and acidic residues" evidence="3">
    <location>
        <begin position="10"/>
        <end position="21"/>
    </location>
</feature>
<dbReference type="InterPro" id="IPR045241">
    <property type="entry name" value="Prp46/PLRG1-like"/>
</dbReference>
<dbReference type="InterPro" id="IPR001680">
    <property type="entry name" value="WD40_rpt"/>
</dbReference>
<accession>A0AAV2DTX2</accession>
<sequence>MVLQRFGRPGHKDMGRGEREDKHTLTGYVGQVRGLTVSRSHTYMFSGGEDKQVKCWDLEQNKVIRSYVGHLSGVYCLALHPTIDVLLTGGRDSVCRVSDVQTRKQIFSQALHEETVCSVLARSMYS</sequence>
<dbReference type="GO" id="GO:0000398">
    <property type="term" value="P:mRNA splicing, via spliceosome"/>
    <property type="evidence" value="ECO:0007669"/>
    <property type="project" value="InterPro"/>
</dbReference>
<dbReference type="PROSITE" id="PS50294">
    <property type="entry name" value="WD_REPEATS_REGION"/>
    <property type="match status" value="1"/>
</dbReference>
<dbReference type="Pfam" id="PF00400">
    <property type="entry name" value="WD40"/>
    <property type="match status" value="2"/>
</dbReference>
<proteinExistence type="inferred from homology"/>
<feature type="repeat" description="WD" evidence="2">
    <location>
        <begin position="67"/>
        <end position="108"/>
    </location>
</feature>
<keyword evidence="5" id="KW-1185">Reference proteome</keyword>
<dbReference type="AlphaFoldDB" id="A0AAV2DTX2"/>
<name>A0AAV2DTX2_9ROSI</name>
<evidence type="ECO:0000256" key="2">
    <source>
        <dbReference type="PROSITE-ProRule" id="PRU00221"/>
    </source>
</evidence>
<feature type="repeat" description="WD" evidence="2">
    <location>
        <begin position="25"/>
        <end position="66"/>
    </location>
</feature>
<dbReference type="GO" id="GO:0071013">
    <property type="term" value="C:catalytic step 2 spliceosome"/>
    <property type="evidence" value="ECO:0007669"/>
    <property type="project" value="TreeGrafter"/>
</dbReference>
<protein>
    <submittedName>
        <fullName evidence="4">Uncharacterized protein</fullName>
    </submittedName>
</protein>